<evidence type="ECO:0000256" key="2">
    <source>
        <dbReference type="ARBA" id="ARBA00023163"/>
    </source>
</evidence>
<proteinExistence type="inferred from homology"/>
<dbReference type="InterPro" id="IPR005202">
    <property type="entry name" value="TF_GRAS"/>
</dbReference>
<gene>
    <name evidence="4" type="ORF">SHCRBa_149_L06_R_110</name>
</gene>
<protein>
    <submittedName>
        <fullName evidence="4">Uncharacterized protein</fullName>
    </submittedName>
</protein>
<comment type="similarity">
    <text evidence="3">Belongs to the GRAS family.</text>
</comment>
<dbReference type="Pfam" id="PF03514">
    <property type="entry name" value="GRAS"/>
    <property type="match status" value="1"/>
</dbReference>
<feature type="region of interest" description="SAW" evidence="3">
    <location>
        <begin position="534"/>
        <end position="609"/>
    </location>
</feature>
<feature type="region of interest" description="Leucine repeat I (LRI)" evidence="3">
    <location>
        <begin position="235"/>
        <end position="295"/>
    </location>
</feature>
<dbReference type="PANTHER" id="PTHR31636">
    <property type="entry name" value="OSJNBA0084A10.13 PROTEIN-RELATED"/>
    <property type="match status" value="1"/>
</dbReference>
<organism evidence="4">
    <name type="scientific">Saccharum hybrid cultivar R570</name>
    <dbReference type="NCBI Taxonomy" id="131158"/>
    <lineage>
        <taxon>Eukaryota</taxon>
        <taxon>Viridiplantae</taxon>
        <taxon>Streptophyta</taxon>
        <taxon>Embryophyta</taxon>
        <taxon>Tracheophyta</taxon>
        <taxon>Spermatophyta</taxon>
        <taxon>Magnoliopsida</taxon>
        <taxon>Liliopsida</taxon>
        <taxon>Poales</taxon>
        <taxon>Poaceae</taxon>
        <taxon>PACMAD clade</taxon>
        <taxon>Panicoideae</taxon>
        <taxon>Andropogonodae</taxon>
        <taxon>Andropogoneae</taxon>
        <taxon>Saccharinae</taxon>
        <taxon>Saccharum</taxon>
        <taxon>Saccharum officinarum species complex</taxon>
    </lineage>
</organism>
<evidence type="ECO:0000256" key="3">
    <source>
        <dbReference type="PROSITE-ProRule" id="PRU01191"/>
    </source>
</evidence>
<dbReference type="PROSITE" id="PS50985">
    <property type="entry name" value="GRAS"/>
    <property type="match status" value="1"/>
</dbReference>
<accession>A0A059Q1N7</accession>
<name>A0A059Q1N7_9POAL</name>
<keyword evidence="2" id="KW-0804">Transcription</keyword>
<evidence type="ECO:0000313" key="4">
    <source>
        <dbReference type="EMBL" id="AGT17318.1"/>
    </source>
</evidence>
<comment type="caution">
    <text evidence="3">Lacks conserved residue(s) required for the propagation of feature annotation.</text>
</comment>
<reference evidence="4" key="1">
    <citation type="submission" date="2013-05" db="EMBL/GenBank/DDBJ databases">
        <title>Building the sugarcane genome for biotechnology and identifying evolutionary trends.</title>
        <authorList>
            <person name="De Setta N."/>
            <person name="Monteiro-Vitorello C.B."/>
            <person name="Metcalfe C.J."/>
            <person name="Cruz G.M.Q."/>
            <person name="Del Bem L.E."/>
            <person name="Vicentini R."/>
            <person name="Nogueira F.T.S."/>
            <person name="Campos R.A."/>
            <person name="Nunes S.L."/>
            <person name="Turrini P.C.G."/>
            <person name="Vieira A.P."/>
            <person name="Cruz E.A.O."/>
            <person name="Correa T.C.S."/>
            <person name="Hotta C.T."/>
            <person name="de Mello-Varani A."/>
            <person name="Vautrin S."/>
            <person name="Trindade A.S."/>
            <person name="Vilela M.M."/>
            <person name="Horta C.L."/>
            <person name="Sato P.M."/>
            <person name="de Andrade R.F."/>
            <person name="Nishiyama M.Y."/>
            <person name="Cardoso-Silva C.B."/>
            <person name="Scortecci K.C."/>
            <person name="Garcia A.A.F."/>
            <person name="Carneiro M.S."/>
            <person name="Kim C."/>
            <person name="Paterson A.H."/>
            <person name="Berges H."/>
            <person name="D'Hont A."/>
            <person name="de-Souza A.P."/>
            <person name="Souza G.M."/>
            <person name="Vincentz M."/>
            <person name="Kitajima J.P."/>
            <person name="Van Sluys M.-A."/>
        </authorList>
    </citation>
    <scope>NUCLEOTIDE SEQUENCE</scope>
</reference>
<dbReference type="AlphaFoldDB" id="A0A059Q1N7"/>
<feature type="short sequence motif" description="VHIID" evidence="3">
    <location>
        <begin position="345"/>
        <end position="349"/>
    </location>
</feature>
<feature type="region of interest" description="VHIID" evidence="3">
    <location>
        <begin position="314"/>
        <end position="379"/>
    </location>
</feature>
<dbReference type="EMBL" id="KF184905">
    <property type="protein sequence ID" value="AGT17318.1"/>
    <property type="molecule type" value="Genomic_DNA"/>
</dbReference>
<keyword evidence="1" id="KW-0805">Transcription regulation</keyword>
<sequence length="617" mass="70490">MATTPEEFFIKDLMEQPPASPPVFLDLPQKTNVSNEVWHRVPNNDMMLPYISHMLMEDDIDDELNDHPALLQVQQPFAQILSCPSLGTNTNNYEGPNEFLHEGHGDERALNSPLSKGASVLGASLKVMEEANMLLPKDNDIRGDELVMNQMRESNITDSRLKKRYNRDHLIDEEVRSTNKAVTMSKEPEEKHRDEMLDEMMLHTYETCIKGMVHVTMGKRNMKSGRIKVVRDSVVDIRKLLISCAQALAADDEMTTRELLKQIKQHASATGDATQRLAHYFAKGLEARILGTGSRLFQLLMLEYPSAIEFLKAYKLFSEACCFINVTFIFSAMTIMQAMAGKSRLHIVDYGTRFGFQWAGLLRFLASKEVSLPEVKITAIARPKPMCSQGEQIEKIGCRLMKCAHELGLPSFKFHAIMKNWEDTSIIDMHKDADEVLIVSDVFSFSILMEESLFFDAPSPRDTVLHNIKKMRPDVFIQNVMNRSYGSSFLSRFRETLFYYMAMFDMLDATIPRESKSRLVLEKVLGCHAFNGISYQGMDLVEIPEKYRQWQTRNQRAGLRQLPLKSSIVNVVKDEVMKHYHKDFMISQDGQWLLQGWMGRVLCAHTTWVANEDASSG</sequence>
<evidence type="ECO:0000256" key="1">
    <source>
        <dbReference type="ARBA" id="ARBA00023015"/>
    </source>
</evidence>